<organism evidence="2 3">
    <name type="scientific">Colocasia esculenta</name>
    <name type="common">Wild taro</name>
    <name type="synonym">Arum esculentum</name>
    <dbReference type="NCBI Taxonomy" id="4460"/>
    <lineage>
        <taxon>Eukaryota</taxon>
        <taxon>Viridiplantae</taxon>
        <taxon>Streptophyta</taxon>
        <taxon>Embryophyta</taxon>
        <taxon>Tracheophyta</taxon>
        <taxon>Spermatophyta</taxon>
        <taxon>Magnoliopsida</taxon>
        <taxon>Liliopsida</taxon>
        <taxon>Araceae</taxon>
        <taxon>Aroideae</taxon>
        <taxon>Colocasieae</taxon>
        <taxon>Colocasia</taxon>
    </lineage>
</organism>
<proteinExistence type="predicted"/>
<dbReference type="AlphaFoldDB" id="A0A843TYM4"/>
<evidence type="ECO:0000313" key="3">
    <source>
        <dbReference type="Proteomes" id="UP000652761"/>
    </source>
</evidence>
<feature type="compositionally biased region" description="Basic and acidic residues" evidence="1">
    <location>
        <begin position="51"/>
        <end position="62"/>
    </location>
</feature>
<evidence type="ECO:0000313" key="2">
    <source>
        <dbReference type="EMBL" id="MQL76431.1"/>
    </source>
</evidence>
<feature type="region of interest" description="Disordered" evidence="1">
    <location>
        <begin position="1"/>
        <end position="81"/>
    </location>
</feature>
<accession>A0A843TYM4</accession>
<gene>
    <name evidence="2" type="ORF">Taro_008833</name>
</gene>
<sequence length="81" mass="9251">MTHNQSQAQHDSRRTSRVKHNAEATLGTKHPRQKKLTEHRTSNNTSTNIPDVHETPSNHERSTVSLQARPPQTSTRLRAHK</sequence>
<comment type="caution">
    <text evidence="2">The sequence shown here is derived from an EMBL/GenBank/DDBJ whole genome shotgun (WGS) entry which is preliminary data.</text>
</comment>
<dbReference type="Proteomes" id="UP000652761">
    <property type="component" value="Unassembled WGS sequence"/>
</dbReference>
<feature type="compositionally biased region" description="Polar residues" evidence="1">
    <location>
        <begin position="63"/>
        <end position="81"/>
    </location>
</feature>
<name>A0A843TYM4_COLES</name>
<reference evidence="2" key="1">
    <citation type="submission" date="2017-07" db="EMBL/GenBank/DDBJ databases">
        <title>Taro Niue Genome Assembly and Annotation.</title>
        <authorList>
            <person name="Atibalentja N."/>
            <person name="Keating K."/>
            <person name="Fields C.J."/>
        </authorList>
    </citation>
    <scope>NUCLEOTIDE SEQUENCE</scope>
    <source>
        <strain evidence="2">Niue_2</strain>
        <tissue evidence="2">Leaf</tissue>
    </source>
</reference>
<protein>
    <submittedName>
        <fullName evidence="2">Uncharacterized protein</fullName>
    </submittedName>
</protein>
<dbReference type="EMBL" id="NMUH01000298">
    <property type="protein sequence ID" value="MQL76431.1"/>
    <property type="molecule type" value="Genomic_DNA"/>
</dbReference>
<keyword evidence="3" id="KW-1185">Reference proteome</keyword>
<evidence type="ECO:0000256" key="1">
    <source>
        <dbReference type="SAM" id="MobiDB-lite"/>
    </source>
</evidence>